<feature type="compositionally biased region" description="Pro residues" evidence="1">
    <location>
        <begin position="169"/>
        <end position="188"/>
    </location>
</feature>
<proteinExistence type="predicted"/>
<reference evidence="3" key="1">
    <citation type="submission" date="2020-07" db="EMBL/GenBank/DDBJ databases">
        <authorList>
            <person name="Ferguson B K."/>
        </authorList>
    </citation>
    <scope>NUCLEOTIDE SEQUENCE</scope>
    <source>
        <strain evidence="3">L06</strain>
    </source>
</reference>
<feature type="signal peptide" evidence="2">
    <location>
        <begin position="1"/>
        <end position="17"/>
    </location>
</feature>
<feature type="compositionally biased region" description="Low complexity" evidence="1">
    <location>
        <begin position="368"/>
        <end position="380"/>
    </location>
</feature>
<sequence>MVVLLFCVALLCDQSLAVLNKKTNKNVENESSRGDEKSENNAEDRISNEYGVPRPGLNRPGPVYGPPELTGNHAPVQIFPPPPAELPPPPPPQNFGRPHSSYGPPRKIPQFGPRPIKVAPWKLAGSAPRFPGFQAPSQIPVSLESYGPPANVPPPSFSPPRPNYGAPLSLPPIPQAPPPGVPAPPTPPDIKYDGWQPIAGHVESPNINLPPPTNNFDHSANVNLPSNSYGEPINNPEDHNLKQSVGQGDQGLPPPKLPETEILHNIQEAAQSLPPHKHSGQQQLNSFESLPTATSNLASSFNVDAPSGYESARGNSQSQDLSFQLPPPGPTNIISDSYGAPPSNSFSSNGPYATSNFGGNFGFRQHQYRQQHSSSFSSFRPRGHNSYRPHGLPNSLIPPRSRAPIKFRESVPMGLINSIGSYLPPPQITPSGPIKPAATYGQPGRFNGHSFQQQLPTLQQSISFNSASSYEKSPLAAPNVNYGTPLTFTSFNTPAPVLTYGAPNFGPTGSFISSSNVAGGNLYDQQTVLSTSYGSPQVFNGQHDCTGFQQKPIEIPIQLPSLSLHSQANLDSSSSIGEYSVPSINELDLESPNTNNQQSQIKDSYGNPTGADGNGIYDQRSASSSLTNFNSQTIVNSAGTAEALTAALTAQGYGSQTTQDNYNNQHPTDSYNQGTNNVVSTTNTLNVDQLSQLHGDSEPALALAQTLSAEGASPDGFQIQGSKGTYSLQIQSANGLQHNSDGSIRHDQLLSNGLLQDILAAIEQPGSGKNHIVQIQGGPQAQQLAEIHQQAYQSHHTDDLSHAATSSLASSSNDEQGVMSPEDVALFFNNNYSEQTQKEIRSTAKSEGNVENLVKSSDNDDNEKTDEKKSS</sequence>
<evidence type="ECO:0000256" key="2">
    <source>
        <dbReference type="SAM" id="SignalP"/>
    </source>
</evidence>
<organism evidence="3">
    <name type="scientific">Bracon brevicornis</name>
    <dbReference type="NCBI Taxonomy" id="1563983"/>
    <lineage>
        <taxon>Eukaryota</taxon>
        <taxon>Metazoa</taxon>
        <taxon>Ecdysozoa</taxon>
        <taxon>Arthropoda</taxon>
        <taxon>Hexapoda</taxon>
        <taxon>Insecta</taxon>
        <taxon>Pterygota</taxon>
        <taxon>Neoptera</taxon>
        <taxon>Endopterygota</taxon>
        <taxon>Hymenoptera</taxon>
        <taxon>Apocrita</taxon>
        <taxon>Ichneumonoidea</taxon>
        <taxon>Braconidae</taxon>
        <taxon>Braconinae</taxon>
        <taxon>Bracon</taxon>
    </lineage>
</organism>
<feature type="region of interest" description="Disordered" evidence="1">
    <location>
        <begin position="25"/>
        <end position="114"/>
    </location>
</feature>
<dbReference type="EMBL" id="CADCXW020000339">
    <property type="protein sequence ID" value="CAD1573276.1"/>
    <property type="molecule type" value="Genomic_DNA"/>
</dbReference>
<gene>
    <name evidence="3" type="ORF">BBRV_LOCUS101326</name>
</gene>
<feature type="compositionally biased region" description="Polar residues" evidence="1">
    <location>
        <begin position="214"/>
        <end position="229"/>
    </location>
</feature>
<feature type="region of interest" description="Disordered" evidence="1">
    <location>
        <begin position="368"/>
        <end position="400"/>
    </location>
</feature>
<feature type="region of interest" description="Disordered" evidence="1">
    <location>
        <begin position="586"/>
        <end position="619"/>
    </location>
</feature>
<feature type="chain" id="PRO_5027957577" evidence="2">
    <location>
        <begin position="18"/>
        <end position="871"/>
    </location>
</feature>
<keyword evidence="2" id="KW-0732">Signal</keyword>
<evidence type="ECO:0000313" key="3">
    <source>
        <dbReference type="EMBL" id="CAD1573276.1"/>
    </source>
</evidence>
<feature type="region of interest" description="Disordered" evidence="1">
    <location>
        <begin position="298"/>
        <end position="351"/>
    </location>
</feature>
<protein>
    <submittedName>
        <fullName evidence="3">Uncharacterized protein</fullName>
    </submittedName>
</protein>
<feature type="compositionally biased region" description="Pro residues" evidence="1">
    <location>
        <begin position="150"/>
        <end position="162"/>
    </location>
</feature>
<name>A0A6V7LDB1_9HYME</name>
<feature type="compositionally biased region" description="Polar residues" evidence="1">
    <location>
        <begin position="313"/>
        <end position="322"/>
    </location>
</feature>
<feature type="region of interest" description="Disordered" evidence="1">
    <location>
        <begin position="134"/>
        <end position="284"/>
    </location>
</feature>
<accession>A0A6V7LDB1</accession>
<feature type="region of interest" description="Disordered" evidence="1">
    <location>
        <begin position="657"/>
        <end position="679"/>
    </location>
</feature>
<feature type="compositionally biased region" description="Polar residues" evidence="1">
    <location>
        <begin position="591"/>
        <end position="602"/>
    </location>
</feature>
<dbReference type="AlphaFoldDB" id="A0A6V7LDB1"/>
<evidence type="ECO:0000256" key="1">
    <source>
        <dbReference type="SAM" id="MobiDB-lite"/>
    </source>
</evidence>
<feature type="region of interest" description="Disordered" evidence="1">
    <location>
        <begin position="837"/>
        <end position="871"/>
    </location>
</feature>
<feature type="compositionally biased region" description="Polar residues" evidence="1">
    <location>
        <begin position="657"/>
        <end position="674"/>
    </location>
</feature>
<feature type="compositionally biased region" description="Pro residues" evidence="1">
    <location>
        <begin position="78"/>
        <end position="93"/>
    </location>
</feature>
<feature type="region of interest" description="Disordered" evidence="1">
    <location>
        <begin position="780"/>
        <end position="818"/>
    </location>
</feature>
<feature type="compositionally biased region" description="Low complexity" evidence="1">
    <location>
        <begin position="802"/>
        <end position="812"/>
    </location>
</feature>
<feature type="compositionally biased region" description="Polar residues" evidence="1">
    <location>
        <begin position="342"/>
        <end position="351"/>
    </location>
</feature>
<feature type="compositionally biased region" description="Basic and acidic residues" evidence="1">
    <location>
        <begin position="25"/>
        <end position="47"/>
    </location>
</feature>